<dbReference type="OrthoDB" id="2435470at2759"/>
<dbReference type="PANTHER" id="PTHR36172">
    <property type="match status" value="1"/>
</dbReference>
<dbReference type="Pfam" id="PF07282">
    <property type="entry name" value="Cas12f1-like_TNB"/>
    <property type="match status" value="1"/>
</dbReference>
<reference evidence="3" key="1">
    <citation type="submission" date="2021-06" db="EMBL/GenBank/DDBJ databases">
        <authorList>
            <person name="Kallberg Y."/>
            <person name="Tangrot J."/>
            <person name="Rosling A."/>
        </authorList>
    </citation>
    <scope>NUCLEOTIDE SEQUENCE</scope>
    <source>
        <strain evidence="3">FL966</strain>
    </source>
</reference>
<evidence type="ECO:0000259" key="2">
    <source>
        <dbReference type="Pfam" id="PF07282"/>
    </source>
</evidence>
<keyword evidence="4" id="KW-1185">Reference proteome</keyword>
<dbReference type="Proteomes" id="UP000789759">
    <property type="component" value="Unassembled WGS sequence"/>
</dbReference>
<feature type="non-terminal residue" evidence="3">
    <location>
        <position position="1"/>
    </location>
</feature>
<evidence type="ECO:0000256" key="1">
    <source>
        <dbReference type="ARBA" id="ARBA00023125"/>
    </source>
</evidence>
<evidence type="ECO:0000313" key="4">
    <source>
        <dbReference type="Proteomes" id="UP000789759"/>
    </source>
</evidence>
<evidence type="ECO:0000313" key="3">
    <source>
        <dbReference type="EMBL" id="CAG8631359.1"/>
    </source>
</evidence>
<dbReference type="AlphaFoldDB" id="A0A9N9DD93"/>
<comment type="caution">
    <text evidence="3">The sequence shown here is derived from an EMBL/GenBank/DDBJ whole genome shotgun (WGS) entry which is preliminary data.</text>
</comment>
<dbReference type="EMBL" id="CAJVQA010005962">
    <property type="protein sequence ID" value="CAG8631359.1"/>
    <property type="molecule type" value="Genomic_DNA"/>
</dbReference>
<dbReference type="NCBIfam" id="TIGR01766">
    <property type="entry name" value="IS200/IS605 family accessory protein TnpB-like domain"/>
    <property type="match status" value="1"/>
</dbReference>
<protein>
    <submittedName>
        <fullName evidence="3">12161_t:CDS:1</fullName>
    </submittedName>
</protein>
<dbReference type="PANTHER" id="PTHR36172:SF1">
    <property type="entry name" value="RESOLVASE-RELATED"/>
    <property type="match status" value="1"/>
</dbReference>
<proteinExistence type="predicted"/>
<sequence>NLRNKLHKKTINYLTKNYDEIIIPEVGVKNIVKREKRKIKSKVMRSILTWSHYMFKQRLKSKAKETGIKIVIQDEAYTSKTSSNCGDIQNIGGKKIYKCKNCS</sequence>
<organism evidence="3 4">
    <name type="scientific">Cetraspora pellucida</name>
    <dbReference type="NCBI Taxonomy" id="1433469"/>
    <lineage>
        <taxon>Eukaryota</taxon>
        <taxon>Fungi</taxon>
        <taxon>Fungi incertae sedis</taxon>
        <taxon>Mucoromycota</taxon>
        <taxon>Glomeromycotina</taxon>
        <taxon>Glomeromycetes</taxon>
        <taxon>Diversisporales</taxon>
        <taxon>Gigasporaceae</taxon>
        <taxon>Cetraspora</taxon>
    </lineage>
</organism>
<dbReference type="GO" id="GO:0003677">
    <property type="term" value="F:DNA binding"/>
    <property type="evidence" value="ECO:0007669"/>
    <property type="project" value="UniProtKB-KW"/>
</dbReference>
<dbReference type="InterPro" id="IPR010095">
    <property type="entry name" value="Cas12f1-like_TNB"/>
</dbReference>
<name>A0A9N9DD93_9GLOM</name>
<feature type="domain" description="Cas12f1-like TNB" evidence="2">
    <location>
        <begin position="52"/>
        <end position="102"/>
    </location>
</feature>
<gene>
    <name evidence="3" type="ORF">CPELLU_LOCUS8403</name>
</gene>
<accession>A0A9N9DD93</accession>
<dbReference type="InterPro" id="IPR051491">
    <property type="entry name" value="Recombinase/Transposase-rel"/>
</dbReference>
<keyword evidence="1" id="KW-0238">DNA-binding</keyword>